<dbReference type="Proteomes" id="UP000308114">
    <property type="component" value="Unassembled WGS sequence"/>
</dbReference>
<evidence type="ECO:0000313" key="2">
    <source>
        <dbReference type="Proteomes" id="UP000308114"/>
    </source>
</evidence>
<comment type="caution">
    <text evidence="1">The sequence shown here is derived from an EMBL/GenBank/DDBJ whole genome shotgun (WGS) entry which is preliminary data.</text>
</comment>
<accession>A0A4U2Q7G4</accession>
<sequence>MPLRRRMVLPIATAPGFLEFKPMIRVEIRGCDASIIKLLFTLRAAKRGSSRCSLELPPHHHK</sequence>
<proteinExistence type="predicted"/>
<name>A0A4U2Q7G4_9BACL</name>
<protein>
    <submittedName>
        <fullName evidence="1">Uncharacterized protein</fullName>
    </submittedName>
</protein>
<dbReference type="EMBL" id="PNXQ01000005">
    <property type="protein sequence ID" value="TKH45788.1"/>
    <property type="molecule type" value="Genomic_DNA"/>
</dbReference>
<gene>
    <name evidence="1" type="ORF">C1I60_04855</name>
</gene>
<organism evidence="1 2">
    <name type="scientific">Paenibacillus terrae</name>
    <dbReference type="NCBI Taxonomy" id="159743"/>
    <lineage>
        <taxon>Bacteria</taxon>
        <taxon>Bacillati</taxon>
        <taxon>Bacillota</taxon>
        <taxon>Bacilli</taxon>
        <taxon>Bacillales</taxon>
        <taxon>Paenibacillaceae</taxon>
        <taxon>Paenibacillus</taxon>
    </lineage>
</organism>
<reference evidence="1 2" key="1">
    <citation type="submission" date="2018-01" db="EMBL/GenBank/DDBJ databases">
        <title>Bacillales members from the olive rhizosphere are effective biological control agents against Verticillium dahliae.</title>
        <authorList>
            <person name="Gomez-Lama C."/>
            <person name="Legarda G."/>
            <person name="Ruano-Rosa D."/>
            <person name="Pizarro-Tobias P."/>
            <person name="Valverde-Corredor A."/>
            <person name="Niqui J.L."/>
            <person name="Trivino J.C."/>
            <person name="Roca A."/>
            <person name="Mercado-Blanco J."/>
        </authorList>
    </citation>
    <scope>NUCLEOTIDE SEQUENCE [LARGE SCALE GENOMIC DNA]</scope>
    <source>
        <strain evidence="1 2">PIC167</strain>
    </source>
</reference>
<evidence type="ECO:0000313" key="1">
    <source>
        <dbReference type="EMBL" id="TKH45788.1"/>
    </source>
</evidence>
<dbReference type="AlphaFoldDB" id="A0A4U2Q7G4"/>